<dbReference type="PRINTS" id="PR00039">
    <property type="entry name" value="HTHLYSR"/>
</dbReference>
<dbReference type="EMBL" id="RKIK01000051">
    <property type="protein sequence ID" value="ROV59119.1"/>
    <property type="molecule type" value="Genomic_DNA"/>
</dbReference>
<comment type="similarity">
    <text evidence="1">Belongs to the LysR transcriptional regulatory family.</text>
</comment>
<dbReference type="InterPro" id="IPR036390">
    <property type="entry name" value="WH_DNA-bd_sf"/>
</dbReference>
<dbReference type="Proteomes" id="UP000278792">
    <property type="component" value="Unassembled WGS sequence"/>
</dbReference>
<dbReference type="Gene3D" id="1.10.10.10">
    <property type="entry name" value="Winged helix-like DNA-binding domain superfamily/Winged helix DNA-binding domain"/>
    <property type="match status" value="1"/>
</dbReference>
<evidence type="ECO:0000259" key="5">
    <source>
        <dbReference type="PROSITE" id="PS50931"/>
    </source>
</evidence>
<reference evidence="6 7" key="1">
    <citation type="submission" date="2018-11" db="EMBL/GenBank/DDBJ databases">
        <title>Vibrio ponticus strain CAIM 1751 pathogenic for the snapper Lutjanus guttatus.</title>
        <authorList>
            <person name="Soto-Rodriguez S."/>
            <person name="Lozano-Olvera R."/>
            <person name="Gomez-Gil B."/>
        </authorList>
    </citation>
    <scope>NUCLEOTIDE SEQUENCE [LARGE SCALE GENOMIC DNA]</scope>
    <source>
        <strain evidence="6 7">CAIM 1751</strain>
    </source>
</reference>
<dbReference type="Pfam" id="PF00126">
    <property type="entry name" value="HTH_1"/>
    <property type="match status" value="1"/>
</dbReference>
<name>A0A3N3DXL3_9VIBR</name>
<dbReference type="RefSeq" id="WP_123782717.1">
    <property type="nucleotide sequence ID" value="NZ_RKIK01000051.1"/>
</dbReference>
<feature type="domain" description="HTH lysR-type" evidence="5">
    <location>
        <begin position="2"/>
        <end position="59"/>
    </location>
</feature>
<evidence type="ECO:0000256" key="1">
    <source>
        <dbReference type="ARBA" id="ARBA00009437"/>
    </source>
</evidence>
<dbReference type="GO" id="GO:0000976">
    <property type="term" value="F:transcription cis-regulatory region binding"/>
    <property type="evidence" value="ECO:0007669"/>
    <property type="project" value="TreeGrafter"/>
</dbReference>
<dbReference type="SUPFAM" id="SSF53850">
    <property type="entry name" value="Periplasmic binding protein-like II"/>
    <property type="match status" value="1"/>
</dbReference>
<keyword evidence="4" id="KW-0804">Transcription</keyword>
<sequence>MLNPLWLKTFVTLIETGHFTRTAEKLFMTQPGVSQHIKKLEAECGYALIERNNKSFDITSQGQAVFDYAKEMQLRESMLLESLEPDSPFKGAVRIACSGSLALLLYPHLLQLQCQHPDLIPQIEAAPKRKVLADILSGEADLGIVTSVPTDKRLVSTKLSAEPLCLMLPIAFANQDLDLDKLKQLGMINHPDAENCLALYGESCGEKWLQELRFDQLPIRGYVNQLSQILLPVSKGLGFTVLPLGALESFPDKDKIAIYQAKREVAEDLYLITKQRGNTPLRFTTVIEQIEAILSR</sequence>
<proteinExistence type="inferred from homology"/>
<gene>
    <name evidence="6" type="ORF">EGH82_15085</name>
</gene>
<evidence type="ECO:0000256" key="4">
    <source>
        <dbReference type="ARBA" id="ARBA00023163"/>
    </source>
</evidence>
<keyword evidence="3" id="KW-0238">DNA-binding</keyword>
<keyword evidence="2" id="KW-0805">Transcription regulation</keyword>
<dbReference type="PANTHER" id="PTHR30126">
    <property type="entry name" value="HTH-TYPE TRANSCRIPTIONAL REGULATOR"/>
    <property type="match status" value="1"/>
</dbReference>
<dbReference type="SUPFAM" id="SSF46785">
    <property type="entry name" value="Winged helix' DNA-binding domain"/>
    <property type="match status" value="1"/>
</dbReference>
<dbReference type="AlphaFoldDB" id="A0A3N3DXL3"/>
<organism evidence="6 7">
    <name type="scientific">Vibrio ponticus</name>
    <dbReference type="NCBI Taxonomy" id="265668"/>
    <lineage>
        <taxon>Bacteria</taxon>
        <taxon>Pseudomonadati</taxon>
        <taxon>Pseudomonadota</taxon>
        <taxon>Gammaproteobacteria</taxon>
        <taxon>Vibrionales</taxon>
        <taxon>Vibrionaceae</taxon>
        <taxon>Vibrio</taxon>
    </lineage>
</organism>
<dbReference type="GO" id="GO:0003700">
    <property type="term" value="F:DNA-binding transcription factor activity"/>
    <property type="evidence" value="ECO:0007669"/>
    <property type="project" value="InterPro"/>
</dbReference>
<dbReference type="InterPro" id="IPR036388">
    <property type="entry name" value="WH-like_DNA-bd_sf"/>
</dbReference>
<dbReference type="InterPro" id="IPR000847">
    <property type="entry name" value="LysR_HTH_N"/>
</dbReference>
<dbReference type="PANTHER" id="PTHR30126:SF99">
    <property type="entry name" value="TRANSCRIPTIONAL REGULATOR LYSR FAMILY"/>
    <property type="match status" value="1"/>
</dbReference>
<dbReference type="Pfam" id="PF03466">
    <property type="entry name" value="LysR_substrate"/>
    <property type="match status" value="1"/>
</dbReference>
<evidence type="ECO:0000256" key="2">
    <source>
        <dbReference type="ARBA" id="ARBA00023015"/>
    </source>
</evidence>
<dbReference type="InterPro" id="IPR005119">
    <property type="entry name" value="LysR_subst-bd"/>
</dbReference>
<evidence type="ECO:0000313" key="6">
    <source>
        <dbReference type="EMBL" id="ROV59119.1"/>
    </source>
</evidence>
<evidence type="ECO:0000313" key="7">
    <source>
        <dbReference type="Proteomes" id="UP000278792"/>
    </source>
</evidence>
<dbReference type="PROSITE" id="PS50931">
    <property type="entry name" value="HTH_LYSR"/>
    <property type="match status" value="1"/>
</dbReference>
<protein>
    <submittedName>
        <fullName evidence="6">LysR family transcriptional regulator</fullName>
    </submittedName>
</protein>
<dbReference type="Gene3D" id="3.40.190.10">
    <property type="entry name" value="Periplasmic binding protein-like II"/>
    <property type="match status" value="2"/>
</dbReference>
<accession>A0A3N3DXL3</accession>
<evidence type="ECO:0000256" key="3">
    <source>
        <dbReference type="ARBA" id="ARBA00023125"/>
    </source>
</evidence>
<dbReference type="CDD" id="cd05466">
    <property type="entry name" value="PBP2_LTTR_substrate"/>
    <property type="match status" value="1"/>
</dbReference>
<comment type="caution">
    <text evidence="6">The sequence shown here is derived from an EMBL/GenBank/DDBJ whole genome shotgun (WGS) entry which is preliminary data.</text>
</comment>